<dbReference type="EMBL" id="ML213635">
    <property type="protein sequence ID" value="TFK34170.1"/>
    <property type="molecule type" value="Genomic_DNA"/>
</dbReference>
<evidence type="ECO:0000259" key="3">
    <source>
        <dbReference type="PROSITE" id="PS50089"/>
    </source>
</evidence>
<dbReference type="AlphaFoldDB" id="A0A5C3LMR4"/>
<proteinExistence type="predicted"/>
<name>A0A5C3LMR4_9AGAR</name>
<feature type="region of interest" description="Disordered" evidence="2">
    <location>
        <begin position="249"/>
        <end position="347"/>
    </location>
</feature>
<dbReference type="PROSITE" id="PS50089">
    <property type="entry name" value="ZF_RING_2"/>
    <property type="match status" value="1"/>
</dbReference>
<feature type="compositionally biased region" description="Basic and acidic residues" evidence="2">
    <location>
        <begin position="257"/>
        <end position="268"/>
    </location>
</feature>
<evidence type="ECO:0000256" key="2">
    <source>
        <dbReference type="SAM" id="MobiDB-lite"/>
    </source>
</evidence>
<dbReference type="Gene3D" id="3.30.40.10">
    <property type="entry name" value="Zinc/RING finger domain, C3HC4 (zinc finger)"/>
    <property type="match status" value="1"/>
</dbReference>
<dbReference type="STRING" id="68775.A0A5C3LMR4"/>
<accession>A0A5C3LMR4</accession>
<evidence type="ECO:0000256" key="1">
    <source>
        <dbReference type="PROSITE-ProRule" id="PRU00175"/>
    </source>
</evidence>
<organism evidence="4 5">
    <name type="scientific">Crucibulum laeve</name>
    <dbReference type="NCBI Taxonomy" id="68775"/>
    <lineage>
        <taxon>Eukaryota</taxon>
        <taxon>Fungi</taxon>
        <taxon>Dikarya</taxon>
        <taxon>Basidiomycota</taxon>
        <taxon>Agaricomycotina</taxon>
        <taxon>Agaricomycetes</taxon>
        <taxon>Agaricomycetidae</taxon>
        <taxon>Agaricales</taxon>
        <taxon>Agaricineae</taxon>
        <taxon>Nidulariaceae</taxon>
        <taxon>Crucibulum</taxon>
    </lineage>
</organism>
<feature type="compositionally biased region" description="Low complexity" evidence="2">
    <location>
        <begin position="280"/>
        <end position="308"/>
    </location>
</feature>
<gene>
    <name evidence="4" type="ORF">BDQ12DRAFT_375673</name>
</gene>
<keyword evidence="1" id="KW-0863">Zinc-finger</keyword>
<evidence type="ECO:0000313" key="5">
    <source>
        <dbReference type="Proteomes" id="UP000308652"/>
    </source>
</evidence>
<dbReference type="GO" id="GO:0008270">
    <property type="term" value="F:zinc ion binding"/>
    <property type="evidence" value="ECO:0007669"/>
    <property type="project" value="UniProtKB-KW"/>
</dbReference>
<evidence type="ECO:0000313" key="4">
    <source>
        <dbReference type="EMBL" id="TFK34170.1"/>
    </source>
</evidence>
<protein>
    <recommendedName>
        <fullName evidence="3">RING-type domain-containing protein</fullName>
    </recommendedName>
</protein>
<keyword evidence="1" id="KW-0862">Zinc</keyword>
<feature type="domain" description="RING-type" evidence="3">
    <location>
        <begin position="189"/>
        <end position="231"/>
    </location>
</feature>
<dbReference type="InterPro" id="IPR013083">
    <property type="entry name" value="Znf_RING/FYVE/PHD"/>
</dbReference>
<keyword evidence="5" id="KW-1185">Reference proteome</keyword>
<dbReference type="InterPro" id="IPR001841">
    <property type="entry name" value="Znf_RING"/>
</dbReference>
<dbReference type="OrthoDB" id="6270329at2759"/>
<feature type="compositionally biased region" description="Polar residues" evidence="2">
    <location>
        <begin position="165"/>
        <end position="177"/>
    </location>
</feature>
<dbReference type="Proteomes" id="UP000308652">
    <property type="component" value="Unassembled WGS sequence"/>
</dbReference>
<keyword evidence="1" id="KW-0479">Metal-binding</keyword>
<sequence>MPFTISFPSRHSLHYQHLNFPSSSSPPHSPSIDHVNYPPKSKPSCKCHSSTLTLSSPLLCGIEETPEDEYDIGQLNLGAESPALALEESASADGVSRVEASGVAGLFMGDVETRSRLFLSPAQARSSLADARRNLAARPTSLAGRRPAIPRRRSWRSTGSALARESNNSAISSTTSPKKSRQSAADRDCGICFEYAVSPCRTLCCGKMFCKEHIVDWLHGPSSDGRCPACEKPCSVDRGVLSLASPALLPTTGVNGNRRDSVMTERTRIPSRSLATRRMSTTSTGSSSSASSSNSSNSATAPSEAESPITSDDEEPPRYSKHPPPMYSTVNVSTGSWVGGEEDRVAR</sequence>
<feature type="region of interest" description="Disordered" evidence="2">
    <location>
        <begin position="136"/>
        <end position="182"/>
    </location>
</feature>
<dbReference type="SUPFAM" id="SSF57850">
    <property type="entry name" value="RING/U-box"/>
    <property type="match status" value="1"/>
</dbReference>
<feature type="region of interest" description="Disordered" evidence="2">
    <location>
        <begin position="18"/>
        <end position="40"/>
    </location>
</feature>
<reference evidence="4 5" key="1">
    <citation type="journal article" date="2019" name="Nat. Ecol. Evol.">
        <title>Megaphylogeny resolves global patterns of mushroom evolution.</title>
        <authorList>
            <person name="Varga T."/>
            <person name="Krizsan K."/>
            <person name="Foldi C."/>
            <person name="Dima B."/>
            <person name="Sanchez-Garcia M."/>
            <person name="Sanchez-Ramirez S."/>
            <person name="Szollosi G.J."/>
            <person name="Szarkandi J.G."/>
            <person name="Papp V."/>
            <person name="Albert L."/>
            <person name="Andreopoulos W."/>
            <person name="Angelini C."/>
            <person name="Antonin V."/>
            <person name="Barry K.W."/>
            <person name="Bougher N.L."/>
            <person name="Buchanan P."/>
            <person name="Buyck B."/>
            <person name="Bense V."/>
            <person name="Catcheside P."/>
            <person name="Chovatia M."/>
            <person name="Cooper J."/>
            <person name="Damon W."/>
            <person name="Desjardin D."/>
            <person name="Finy P."/>
            <person name="Geml J."/>
            <person name="Haridas S."/>
            <person name="Hughes K."/>
            <person name="Justo A."/>
            <person name="Karasinski D."/>
            <person name="Kautmanova I."/>
            <person name="Kiss B."/>
            <person name="Kocsube S."/>
            <person name="Kotiranta H."/>
            <person name="LaButti K.M."/>
            <person name="Lechner B.E."/>
            <person name="Liimatainen K."/>
            <person name="Lipzen A."/>
            <person name="Lukacs Z."/>
            <person name="Mihaltcheva S."/>
            <person name="Morgado L.N."/>
            <person name="Niskanen T."/>
            <person name="Noordeloos M.E."/>
            <person name="Ohm R.A."/>
            <person name="Ortiz-Santana B."/>
            <person name="Ovrebo C."/>
            <person name="Racz N."/>
            <person name="Riley R."/>
            <person name="Savchenko A."/>
            <person name="Shiryaev A."/>
            <person name="Soop K."/>
            <person name="Spirin V."/>
            <person name="Szebenyi C."/>
            <person name="Tomsovsky M."/>
            <person name="Tulloss R.E."/>
            <person name="Uehling J."/>
            <person name="Grigoriev I.V."/>
            <person name="Vagvolgyi C."/>
            <person name="Papp T."/>
            <person name="Martin F.M."/>
            <person name="Miettinen O."/>
            <person name="Hibbett D.S."/>
            <person name="Nagy L.G."/>
        </authorList>
    </citation>
    <scope>NUCLEOTIDE SEQUENCE [LARGE SCALE GENOMIC DNA]</scope>
    <source>
        <strain evidence="4 5">CBS 166.37</strain>
    </source>
</reference>